<name>A0A2H0B534_9BACT</name>
<dbReference type="EMBL" id="PCSR01000110">
    <property type="protein sequence ID" value="PIP52769.1"/>
    <property type="molecule type" value="Genomic_DNA"/>
</dbReference>
<evidence type="ECO:0000313" key="2">
    <source>
        <dbReference type="Proteomes" id="UP000229459"/>
    </source>
</evidence>
<dbReference type="AlphaFoldDB" id="A0A2H0B534"/>
<reference evidence="1 2" key="1">
    <citation type="submission" date="2017-09" db="EMBL/GenBank/DDBJ databases">
        <title>Depth-based differentiation of microbial function through sediment-hosted aquifers and enrichment of novel symbionts in the deep terrestrial subsurface.</title>
        <authorList>
            <person name="Probst A.J."/>
            <person name="Ladd B."/>
            <person name="Jarett J.K."/>
            <person name="Geller-Mcgrath D.E."/>
            <person name="Sieber C.M."/>
            <person name="Emerson J.B."/>
            <person name="Anantharaman K."/>
            <person name="Thomas B.C."/>
            <person name="Malmstrom R."/>
            <person name="Stieglmeier M."/>
            <person name="Klingl A."/>
            <person name="Woyke T."/>
            <person name="Ryan C.M."/>
            <person name="Banfield J.F."/>
        </authorList>
    </citation>
    <scope>NUCLEOTIDE SEQUENCE [LARGE SCALE GENOMIC DNA]</scope>
    <source>
        <strain evidence="1">CG23_combo_of_CG06-09_8_20_14_all_34_8</strain>
    </source>
</reference>
<accession>A0A2H0B534</accession>
<organism evidence="1 2">
    <name type="scientific">Candidatus Beckwithbacteria bacterium CG23_combo_of_CG06-09_8_20_14_all_34_8</name>
    <dbReference type="NCBI Taxonomy" id="1974497"/>
    <lineage>
        <taxon>Bacteria</taxon>
        <taxon>Candidatus Beckwithiibacteriota</taxon>
    </lineage>
</organism>
<sequence>MFILLILAWRIDRTFFHPYLPDLNIQIRDDVTTTKFTVPKDEISCASASGVWKKIGIRPREECNLPTQDGGKICSGSNQCEAVCLAELTDDQRREGMKGKLFKTQGKCSDWVKVVGCKAYVNMGWASVVCVD</sequence>
<dbReference type="Proteomes" id="UP000229459">
    <property type="component" value="Unassembled WGS sequence"/>
</dbReference>
<comment type="caution">
    <text evidence="1">The sequence shown here is derived from an EMBL/GenBank/DDBJ whole genome shotgun (WGS) entry which is preliminary data.</text>
</comment>
<gene>
    <name evidence="1" type="ORF">COX08_04670</name>
</gene>
<evidence type="ECO:0000313" key="1">
    <source>
        <dbReference type="EMBL" id="PIP52769.1"/>
    </source>
</evidence>
<protein>
    <submittedName>
        <fullName evidence="1">Uncharacterized protein</fullName>
    </submittedName>
</protein>
<proteinExistence type="predicted"/>